<reference evidence="9" key="1">
    <citation type="submission" date="2008-08" db="EMBL/GenBank/DDBJ databases">
        <title>The complete genome sequence of Coprothermobacter proteolyticus strain ATCC 5245 / DSM 5265 / BT.</title>
        <authorList>
            <person name="Dodson R.J."/>
            <person name="Durkin A.S."/>
            <person name="Wu M."/>
            <person name="Eisen J."/>
            <person name="Sutton G."/>
        </authorList>
    </citation>
    <scope>NUCLEOTIDE SEQUENCE [LARGE SCALE GENOMIC DNA]</scope>
    <source>
        <strain evidence="9">ATCC 35245 / DSM 5265 / OCM 4 / BT</strain>
    </source>
</reference>
<dbReference type="Proteomes" id="UP000001732">
    <property type="component" value="Chromosome"/>
</dbReference>
<dbReference type="PANTHER" id="PTHR43583:SF2">
    <property type="entry name" value="THIAZOLE BIOSYNTHESIS PROTEIN"/>
    <property type="match status" value="1"/>
</dbReference>
<keyword evidence="9" id="KW-1185">Reference proteome</keyword>
<evidence type="ECO:0000256" key="6">
    <source>
        <dbReference type="ARBA" id="ARBA00023014"/>
    </source>
</evidence>
<comment type="cofactor">
    <cofactor evidence="1">
        <name>[4Fe-4S] cluster</name>
        <dbReference type="ChEBI" id="CHEBI:49883"/>
    </cofactor>
</comment>
<dbReference type="InterPro" id="IPR024007">
    <property type="entry name" value="FeFe-hyd_mat_HydG"/>
</dbReference>
<dbReference type="AlphaFoldDB" id="B5Y6W4"/>
<feature type="domain" description="Radical SAM core" evidence="7">
    <location>
        <begin position="85"/>
        <end position="317"/>
    </location>
</feature>
<dbReference type="GO" id="GO:0042364">
    <property type="term" value="P:water-soluble vitamin biosynthetic process"/>
    <property type="evidence" value="ECO:0007669"/>
    <property type="project" value="UniProtKB-ARBA"/>
</dbReference>
<dbReference type="InterPro" id="IPR010722">
    <property type="entry name" value="BATS_dom"/>
</dbReference>
<evidence type="ECO:0000256" key="3">
    <source>
        <dbReference type="ARBA" id="ARBA00022691"/>
    </source>
</evidence>
<dbReference type="SFLD" id="SFLDS00029">
    <property type="entry name" value="Radical_SAM"/>
    <property type="match status" value="1"/>
</dbReference>
<dbReference type="PROSITE" id="PS51918">
    <property type="entry name" value="RADICAL_SAM"/>
    <property type="match status" value="1"/>
</dbReference>
<evidence type="ECO:0000313" key="9">
    <source>
        <dbReference type="Proteomes" id="UP000001732"/>
    </source>
</evidence>
<proteinExistence type="predicted"/>
<dbReference type="InterPro" id="IPR034428">
    <property type="entry name" value="ThiH/NoCL/HydG-like"/>
</dbReference>
<dbReference type="SUPFAM" id="SSF102114">
    <property type="entry name" value="Radical SAM enzymes"/>
    <property type="match status" value="1"/>
</dbReference>
<reference evidence="8 9" key="2">
    <citation type="journal article" date="2014" name="Genome Announc.">
        <title>Complete Genome Sequence of Coprothermobacter proteolyticus DSM 5265.</title>
        <authorList>
            <person name="Alexiev A."/>
            <person name="Coil D.A."/>
            <person name="Badger J.H."/>
            <person name="Enticknap J."/>
            <person name="Ward N."/>
            <person name="Robb F.T."/>
            <person name="Eisen J.A."/>
        </authorList>
    </citation>
    <scope>NUCLEOTIDE SEQUENCE [LARGE SCALE GENOMIC DNA]</scope>
    <source>
        <strain evidence="9">ATCC 35245 / DSM 5265 / OCM 4 / BT</strain>
    </source>
</reference>
<dbReference type="SFLD" id="SFLDF00319">
    <property type="entry name" value="Fe_hydrogenase_maturase_(HydG"/>
    <property type="match status" value="1"/>
</dbReference>
<name>B5Y6W4_COPPD</name>
<dbReference type="RefSeq" id="WP_012544765.1">
    <property type="nucleotide sequence ID" value="NC_011295.1"/>
</dbReference>
<dbReference type="KEGG" id="cpo:COPRO5265_0141"/>
<dbReference type="PANTHER" id="PTHR43583">
    <property type="entry name" value="2-IMINOACETATE SYNTHASE"/>
    <property type="match status" value="1"/>
</dbReference>
<evidence type="ECO:0000256" key="5">
    <source>
        <dbReference type="ARBA" id="ARBA00023004"/>
    </source>
</evidence>
<dbReference type="InterPro" id="IPR007197">
    <property type="entry name" value="rSAM"/>
</dbReference>
<dbReference type="HOGENOM" id="CLU_046249_0_0_9"/>
<protein>
    <submittedName>
        <fullName evidence="8">Thiamine biosynthesis enzyme</fullName>
    </submittedName>
</protein>
<dbReference type="SFLD" id="SFLDG01081">
    <property type="entry name" value="cleavage_of_the_Ca-Cb_bond_in"/>
    <property type="match status" value="1"/>
</dbReference>
<dbReference type="GO" id="GO:0046872">
    <property type="term" value="F:metal ion binding"/>
    <property type="evidence" value="ECO:0007669"/>
    <property type="project" value="UniProtKB-KW"/>
</dbReference>
<evidence type="ECO:0000259" key="7">
    <source>
        <dbReference type="PROSITE" id="PS51918"/>
    </source>
</evidence>
<keyword evidence="4" id="KW-0479">Metal-binding</keyword>
<gene>
    <name evidence="8" type="ordered locus">COPRO5265_0141</name>
</gene>
<dbReference type="Gene3D" id="3.20.20.70">
    <property type="entry name" value="Aldolase class I"/>
    <property type="match status" value="1"/>
</dbReference>
<dbReference type="STRING" id="309798.COPRO5265_0141"/>
<dbReference type="InterPro" id="IPR058240">
    <property type="entry name" value="rSAM_sf"/>
</dbReference>
<dbReference type="Pfam" id="PF04055">
    <property type="entry name" value="Radical_SAM"/>
    <property type="match status" value="1"/>
</dbReference>
<evidence type="ECO:0000256" key="4">
    <source>
        <dbReference type="ARBA" id="ARBA00022723"/>
    </source>
</evidence>
<dbReference type="NCBIfam" id="TIGR03955">
    <property type="entry name" value="rSAM_HydG"/>
    <property type="match status" value="1"/>
</dbReference>
<dbReference type="CDD" id="cd01335">
    <property type="entry name" value="Radical_SAM"/>
    <property type="match status" value="1"/>
</dbReference>
<dbReference type="SFLD" id="SFLDG01060">
    <property type="entry name" value="BATS_domain_containing"/>
    <property type="match status" value="1"/>
</dbReference>
<dbReference type="GO" id="GO:0051539">
    <property type="term" value="F:4 iron, 4 sulfur cluster binding"/>
    <property type="evidence" value="ECO:0007669"/>
    <property type="project" value="UniProtKB-KW"/>
</dbReference>
<dbReference type="Pfam" id="PF06968">
    <property type="entry name" value="BATS"/>
    <property type="match status" value="1"/>
</dbReference>
<evidence type="ECO:0000256" key="1">
    <source>
        <dbReference type="ARBA" id="ARBA00001966"/>
    </source>
</evidence>
<sequence length="476" mass="54173">MANGIKIANTLSESDTECFIPHQEIFDLLEKTRNPDPAEVRDILAKAMNKERLLPRETATLLNTEDPELVEEIFQTAKKLKQQVYGNRIVLFAPLYVGNECINGCLYCGFRVENKELIRKTLTDEELEQELYALTSRGHKRLIVVFGEHPMYSPEYIAGVIRKIYAFKNGPGEIRRLNVNAAPQTVDGYKIIKEAGIGTFQIFQETYHLPTYKKLHPHGPKSSYTYRLYGLDRAMVAGIDDVGIGALFGLYDWKFEVMGLMYHTQHLEERFGVGPHTISFPRMEPAVNTPMAENPPYKVSDYDFKRLIAIIRLSVPYTGMILTAREKPEIRREALEMGVSQIDAGSSIGIGSYSASDPEEVKKSQFLLGDTRPLDEVIYELASHGYIPSFCTSCYRAGRTGQHFMEFAIPGFVKNFCTPNALLTFEEYLMDYASPKTKEIGEALIEQELMQMPENRRSMVKGLLERVKNHEHDVRL</sequence>
<keyword evidence="3" id="KW-0949">S-adenosyl-L-methionine</keyword>
<keyword evidence="2" id="KW-0004">4Fe-4S</keyword>
<dbReference type="GO" id="GO:0044272">
    <property type="term" value="P:sulfur compound biosynthetic process"/>
    <property type="evidence" value="ECO:0007669"/>
    <property type="project" value="UniProtKB-ARBA"/>
</dbReference>
<organism evidence="8 9">
    <name type="scientific">Coprothermobacter proteolyticus (strain ATCC 35245 / DSM 5265 / OCM 4 / BT)</name>
    <dbReference type="NCBI Taxonomy" id="309798"/>
    <lineage>
        <taxon>Bacteria</taxon>
        <taxon>Pseudomonadati</taxon>
        <taxon>Coprothermobacterota</taxon>
        <taxon>Coprothermobacteria</taxon>
        <taxon>Coprothermobacterales</taxon>
        <taxon>Coprothermobacteraceae</taxon>
        <taxon>Coprothermobacter</taxon>
    </lineage>
</organism>
<keyword evidence="6" id="KW-0411">Iron-sulfur</keyword>
<dbReference type="InterPro" id="IPR013785">
    <property type="entry name" value="Aldolase_TIM"/>
</dbReference>
<dbReference type="SMART" id="SM00876">
    <property type="entry name" value="BATS"/>
    <property type="match status" value="1"/>
</dbReference>
<dbReference type="eggNOG" id="COG0502">
    <property type="taxonomic scope" value="Bacteria"/>
</dbReference>
<evidence type="ECO:0000313" key="8">
    <source>
        <dbReference type="EMBL" id="ACI18115.1"/>
    </source>
</evidence>
<keyword evidence="5" id="KW-0408">Iron</keyword>
<dbReference type="GO" id="GO:0003824">
    <property type="term" value="F:catalytic activity"/>
    <property type="evidence" value="ECO:0007669"/>
    <property type="project" value="InterPro"/>
</dbReference>
<dbReference type="OrthoDB" id="9801120at2"/>
<dbReference type="EMBL" id="CP001145">
    <property type="protein sequence ID" value="ACI18115.1"/>
    <property type="molecule type" value="Genomic_DNA"/>
</dbReference>
<accession>B5Y6W4</accession>
<evidence type="ECO:0000256" key="2">
    <source>
        <dbReference type="ARBA" id="ARBA00022485"/>
    </source>
</evidence>